<dbReference type="GO" id="GO:0140625">
    <property type="term" value="F:opioid growth factor receptor activity"/>
    <property type="evidence" value="ECO:0007669"/>
    <property type="project" value="InterPro"/>
</dbReference>
<organism evidence="3 4">
    <name type="scientific">Meripilus lineatus</name>
    <dbReference type="NCBI Taxonomy" id="2056292"/>
    <lineage>
        <taxon>Eukaryota</taxon>
        <taxon>Fungi</taxon>
        <taxon>Dikarya</taxon>
        <taxon>Basidiomycota</taxon>
        <taxon>Agaricomycotina</taxon>
        <taxon>Agaricomycetes</taxon>
        <taxon>Polyporales</taxon>
        <taxon>Meripilaceae</taxon>
        <taxon>Meripilus</taxon>
    </lineage>
</organism>
<dbReference type="AlphaFoldDB" id="A0AAD5V409"/>
<feature type="domain" description="Opioid growth factor receptor (OGFr) conserved" evidence="2">
    <location>
        <begin position="24"/>
        <end position="230"/>
    </location>
</feature>
<accession>A0AAD5V409</accession>
<protein>
    <recommendedName>
        <fullName evidence="2">Opioid growth factor receptor (OGFr) conserved domain-containing protein</fullName>
    </recommendedName>
</protein>
<comment type="caution">
    <text evidence="3">The sequence shown here is derived from an EMBL/GenBank/DDBJ whole genome shotgun (WGS) entry which is preliminary data.</text>
</comment>
<proteinExistence type="inferred from homology"/>
<evidence type="ECO:0000256" key="1">
    <source>
        <dbReference type="ARBA" id="ARBA00010365"/>
    </source>
</evidence>
<gene>
    <name evidence="3" type="ORF">NLI96_g5092</name>
</gene>
<reference evidence="3" key="1">
    <citation type="submission" date="2022-07" db="EMBL/GenBank/DDBJ databases">
        <title>Genome Sequence of Physisporinus lineatus.</title>
        <authorList>
            <person name="Buettner E."/>
        </authorList>
    </citation>
    <scope>NUCLEOTIDE SEQUENCE</scope>
    <source>
        <strain evidence="3">VT162</strain>
    </source>
</reference>
<sequence length="238" mass="28266">MSRSAIPRDVREFLDDYPNNEDDETQSTNLEFYSNQRRCRPDHMLIDDIHESWKGDWAKLEYKHGFIQWLYGTRFPIREHGMNFASQPLQIHEITAMKKDPEVMGRVLQSYCMMLEFYGMKLDSPETGLLSRVMPESRYADRYRNLVRSSHNYLRISRILKCLSELGLEHLNAGFLLHVLNEQSEHGELNTSGLKSSMDRWWAHCIRNEEEREWLGGTIKKVRADTNFIFSRRCMREP</sequence>
<dbReference type="EMBL" id="JANAWD010000159">
    <property type="protein sequence ID" value="KAJ3485255.1"/>
    <property type="molecule type" value="Genomic_DNA"/>
</dbReference>
<dbReference type="Proteomes" id="UP001212997">
    <property type="component" value="Unassembled WGS sequence"/>
</dbReference>
<dbReference type="PANTHER" id="PTHR14015:SF2">
    <property type="entry name" value="OPIOID GROWTH FACTOR RECEPTOR (OGFR) CONSERVED DOMAIN-CONTAINING PROTEIN"/>
    <property type="match status" value="1"/>
</dbReference>
<dbReference type="Pfam" id="PF04664">
    <property type="entry name" value="OGFr_N"/>
    <property type="match status" value="1"/>
</dbReference>
<dbReference type="InterPro" id="IPR006757">
    <property type="entry name" value="OGF_rcpt"/>
</dbReference>
<name>A0AAD5V409_9APHY</name>
<evidence type="ECO:0000259" key="2">
    <source>
        <dbReference type="Pfam" id="PF04664"/>
    </source>
</evidence>
<dbReference type="GO" id="GO:0016020">
    <property type="term" value="C:membrane"/>
    <property type="evidence" value="ECO:0007669"/>
    <property type="project" value="InterPro"/>
</dbReference>
<evidence type="ECO:0000313" key="4">
    <source>
        <dbReference type="Proteomes" id="UP001212997"/>
    </source>
</evidence>
<keyword evidence="4" id="KW-1185">Reference proteome</keyword>
<dbReference type="PANTHER" id="PTHR14015">
    <property type="entry name" value="OPIOID GROWTH FACTOR RECEPTOR OGFR ZETA-TYPE OPIOID RECEPTOR"/>
    <property type="match status" value="1"/>
</dbReference>
<dbReference type="InterPro" id="IPR039574">
    <property type="entry name" value="OGFr"/>
</dbReference>
<evidence type="ECO:0000313" key="3">
    <source>
        <dbReference type="EMBL" id="KAJ3485255.1"/>
    </source>
</evidence>
<comment type="similarity">
    <text evidence="1">Belongs to the opioid growth factor receptor family.</text>
</comment>